<dbReference type="KEGG" id="pno:SNOG_03501"/>
<gene>
    <name evidence="1" type="ORF">SNOG_03501</name>
</gene>
<dbReference type="Proteomes" id="UP000001055">
    <property type="component" value="Unassembled WGS sequence"/>
</dbReference>
<dbReference type="EMBL" id="CH445329">
    <property type="protein sequence ID" value="EAT88706.1"/>
    <property type="molecule type" value="Genomic_DNA"/>
</dbReference>
<dbReference type="AlphaFoldDB" id="Q0UXL3"/>
<evidence type="ECO:0000313" key="2">
    <source>
        <dbReference type="Proteomes" id="UP000001055"/>
    </source>
</evidence>
<evidence type="ECO:0000313" key="1">
    <source>
        <dbReference type="EMBL" id="EAT88706.1"/>
    </source>
</evidence>
<protein>
    <submittedName>
        <fullName evidence="1">Uncharacterized protein</fullName>
    </submittedName>
</protein>
<accession>Q0UXL3</accession>
<dbReference type="InParanoid" id="Q0UXL3"/>
<reference evidence="2" key="1">
    <citation type="journal article" date="2007" name="Plant Cell">
        <title>Dothideomycete-plant interactions illuminated by genome sequencing and EST analysis of the wheat pathogen Stagonospora nodorum.</title>
        <authorList>
            <person name="Hane J.K."/>
            <person name="Lowe R.G."/>
            <person name="Solomon P.S."/>
            <person name="Tan K.C."/>
            <person name="Schoch C.L."/>
            <person name="Spatafora J.W."/>
            <person name="Crous P.W."/>
            <person name="Kodira C."/>
            <person name="Birren B.W."/>
            <person name="Galagan J.E."/>
            <person name="Torriani S.F."/>
            <person name="McDonald B.A."/>
            <person name="Oliver R.P."/>
        </authorList>
    </citation>
    <scope>NUCLEOTIDE SEQUENCE [LARGE SCALE GENOMIC DNA]</scope>
    <source>
        <strain evidence="2">SN15 / ATCC MYA-4574 / FGSC 10173</strain>
    </source>
</reference>
<dbReference type="RefSeq" id="XP_001794062.1">
    <property type="nucleotide sequence ID" value="XM_001794010.1"/>
</dbReference>
<dbReference type="GeneID" id="5970925"/>
<name>Q0UXL3_PHANO</name>
<organism evidence="1 2">
    <name type="scientific">Phaeosphaeria nodorum (strain SN15 / ATCC MYA-4574 / FGSC 10173)</name>
    <name type="common">Glume blotch fungus</name>
    <name type="synonym">Parastagonospora nodorum</name>
    <dbReference type="NCBI Taxonomy" id="321614"/>
    <lineage>
        <taxon>Eukaryota</taxon>
        <taxon>Fungi</taxon>
        <taxon>Dikarya</taxon>
        <taxon>Ascomycota</taxon>
        <taxon>Pezizomycotina</taxon>
        <taxon>Dothideomycetes</taxon>
        <taxon>Pleosporomycetidae</taxon>
        <taxon>Pleosporales</taxon>
        <taxon>Pleosporineae</taxon>
        <taxon>Phaeosphaeriaceae</taxon>
        <taxon>Parastagonospora</taxon>
    </lineage>
</organism>
<proteinExistence type="predicted"/>
<sequence>MATCSTSNINFVGSPRELRNAVLPCNSIWWTRGIKACILQRIKAGCGSMTTSQDVVEVFEEYV</sequence>